<dbReference type="InterPro" id="IPR004695">
    <property type="entry name" value="SLAC1/Mae1/Ssu1/TehA"/>
</dbReference>
<feature type="transmembrane region" description="Helical" evidence="8">
    <location>
        <begin position="337"/>
        <end position="358"/>
    </location>
</feature>
<dbReference type="PANTHER" id="PTHR31686">
    <property type="match status" value="1"/>
</dbReference>
<keyword evidence="4" id="KW-1003">Cell membrane</keyword>
<feature type="transmembrane region" description="Helical" evidence="8">
    <location>
        <begin position="191"/>
        <end position="215"/>
    </location>
</feature>
<keyword evidence="3" id="KW-0813">Transport</keyword>
<dbReference type="EMBL" id="MU853916">
    <property type="protein sequence ID" value="KAK3935588.1"/>
    <property type="molecule type" value="Genomic_DNA"/>
</dbReference>
<evidence type="ECO:0000256" key="3">
    <source>
        <dbReference type="ARBA" id="ARBA00022448"/>
    </source>
</evidence>
<dbReference type="PANTHER" id="PTHR31686:SF3">
    <property type="entry name" value="ACID TRANSPORT PROTEIN, PUTATIVE (AFU_ORTHOLOGUE AFUA_4G09410)-RELATED"/>
    <property type="match status" value="1"/>
</dbReference>
<dbReference type="Pfam" id="PF03595">
    <property type="entry name" value="SLAC1"/>
    <property type="match status" value="1"/>
</dbReference>
<keyword evidence="5 8" id="KW-0812">Transmembrane</keyword>
<dbReference type="InterPro" id="IPR038665">
    <property type="entry name" value="Voltage-dep_anion_channel_sf"/>
</dbReference>
<comment type="similarity">
    <text evidence="2">Belongs to the tellurite-resistance/dicarboxylate transporter (TDT) family.</text>
</comment>
<organism evidence="9 10">
    <name type="scientific">Diplogelasinospora grovesii</name>
    <dbReference type="NCBI Taxonomy" id="303347"/>
    <lineage>
        <taxon>Eukaryota</taxon>
        <taxon>Fungi</taxon>
        <taxon>Dikarya</taxon>
        <taxon>Ascomycota</taxon>
        <taxon>Pezizomycotina</taxon>
        <taxon>Sordariomycetes</taxon>
        <taxon>Sordariomycetidae</taxon>
        <taxon>Sordariales</taxon>
        <taxon>Diplogelasinosporaceae</taxon>
        <taxon>Diplogelasinospora</taxon>
    </lineage>
</organism>
<evidence type="ECO:0000256" key="2">
    <source>
        <dbReference type="ARBA" id="ARBA00008566"/>
    </source>
</evidence>
<evidence type="ECO:0000256" key="4">
    <source>
        <dbReference type="ARBA" id="ARBA00022475"/>
    </source>
</evidence>
<feature type="transmembrane region" description="Helical" evidence="8">
    <location>
        <begin position="162"/>
        <end position="179"/>
    </location>
</feature>
<evidence type="ECO:0000313" key="10">
    <source>
        <dbReference type="Proteomes" id="UP001303473"/>
    </source>
</evidence>
<dbReference type="Proteomes" id="UP001303473">
    <property type="component" value="Unassembled WGS sequence"/>
</dbReference>
<evidence type="ECO:0000256" key="1">
    <source>
        <dbReference type="ARBA" id="ARBA00004651"/>
    </source>
</evidence>
<comment type="subcellular location">
    <subcellularLocation>
        <location evidence="1">Cell membrane</location>
        <topology evidence="1">Multi-pass membrane protein</topology>
    </subcellularLocation>
</comment>
<dbReference type="GO" id="GO:0000319">
    <property type="term" value="F:sulfite transmembrane transporter activity"/>
    <property type="evidence" value="ECO:0007669"/>
    <property type="project" value="TreeGrafter"/>
</dbReference>
<dbReference type="GO" id="GO:0005886">
    <property type="term" value="C:plasma membrane"/>
    <property type="evidence" value="ECO:0007669"/>
    <property type="project" value="UniProtKB-SubCell"/>
</dbReference>
<comment type="caution">
    <text evidence="9">The sequence shown here is derived from an EMBL/GenBank/DDBJ whole genome shotgun (WGS) entry which is preliminary data.</text>
</comment>
<evidence type="ECO:0000256" key="6">
    <source>
        <dbReference type="ARBA" id="ARBA00022989"/>
    </source>
</evidence>
<dbReference type="AlphaFoldDB" id="A0AAN6N0G7"/>
<dbReference type="InterPro" id="IPR051629">
    <property type="entry name" value="Sulfite_efflux_TDT"/>
</dbReference>
<feature type="transmembrane region" description="Helical" evidence="8">
    <location>
        <begin position="89"/>
        <end position="113"/>
    </location>
</feature>
<proteinExistence type="inferred from homology"/>
<reference evidence="10" key="1">
    <citation type="journal article" date="2023" name="Mol. Phylogenet. Evol.">
        <title>Genome-scale phylogeny and comparative genomics of the fungal order Sordariales.</title>
        <authorList>
            <person name="Hensen N."/>
            <person name="Bonometti L."/>
            <person name="Westerberg I."/>
            <person name="Brannstrom I.O."/>
            <person name="Guillou S."/>
            <person name="Cros-Aarteil S."/>
            <person name="Calhoun S."/>
            <person name="Haridas S."/>
            <person name="Kuo A."/>
            <person name="Mondo S."/>
            <person name="Pangilinan J."/>
            <person name="Riley R."/>
            <person name="LaButti K."/>
            <person name="Andreopoulos B."/>
            <person name="Lipzen A."/>
            <person name="Chen C."/>
            <person name="Yan M."/>
            <person name="Daum C."/>
            <person name="Ng V."/>
            <person name="Clum A."/>
            <person name="Steindorff A."/>
            <person name="Ohm R.A."/>
            <person name="Martin F."/>
            <person name="Silar P."/>
            <person name="Natvig D.O."/>
            <person name="Lalanne C."/>
            <person name="Gautier V."/>
            <person name="Ament-Velasquez S.L."/>
            <person name="Kruys A."/>
            <person name="Hutchinson M.I."/>
            <person name="Powell A.J."/>
            <person name="Barry K."/>
            <person name="Miller A.N."/>
            <person name="Grigoriev I.V."/>
            <person name="Debuchy R."/>
            <person name="Gladieux P."/>
            <person name="Hiltunen Thoren M."/>
            <person name="Johannesson H."/>
        </authorList>
    </citation>
    <scope>NUCLEOTIDE SEQUENCE [LARGE SCALE GENOMIC DNA]</scope>
    <source>
        <strain evidence="10">CBS 340.73</strain>
    </source>
</reference>
<keyword evidence="10" id="KW-1185">Reference proteome</keyword>
<accession>A0AAN6N0G7</accession>
<feature type="transmembrane region" description="Helical" evidence="8">
    <location>
        <begin position="125"/>
        <end position="150"/>
    </location>
</feature>
<evidence type="ECO:0000256" key="7">
    <source>
        <dbReference type="ARBA" id="ARBA00023136"/>
    </source>
</evidence>
<keyword evidence="7 8" id="KW-0472">Membrane</keyword>
<protein>
    <submittedName>
        <fullName evidence="9">Malic acid transport protein</fullName>
    </submittedName>
</protein>
<sequence length="376" mass="40943">MPSPDISPLPPTRLALREFTSQWFLVPQGTGIIALILHQLDCQFRGLKIISYIFWVITIVLWFAMLLIYGVRSALYPKSVAAALRDTPIEINCLSSISITFTSIIQMMALVLVQGWARGWGIAVYVLWWVNVAMAILACIVLAFFTFRVFPSKVSSLSPGTQLPFIAALTVAAGGGTVAKYAEISCAQQVAVIIVSYLFLGTGFTIAFALDVLYLSRLMHQSLPRAAQAYQDMILCGPWGQGSFALQILGQVVLTGAFAGEAQGVFLTARAADPVGFASIFAGLLSWGAGTFWWTFAVFSILRGVFNGYRPKPPPFGVYTHAAIQLGKLLDSTAFKVWSTVLTILLVVIWLVNVAQSIRGVLSGSLLGLEHGWRRI</sequence>
<name>A0AAN6N0G7_9PEZI</name>
<feature type="transmembrane region" description="Helical" evidence="8">
    <location>
        <begin position="49"/>
        <end position="69"/>
    </location>
</feature>
<dbReference type="Gene3D" id="1.50.10.150">
    <property type="entry name" value="Voltage-dependent anion channel"/>
    <property type="match status" value="1"/>
</dbReference>
<feature type="transmembrane region" description="Helical" evidence="8">
    <location>
        <begin position="277"/>
        <end position="302"/>
    </location>
</feature>
<evidence type="ECO:0000256" key="5">
    <source>
        <dbReference type="ARBA" id="ARBA00022692"/>
    </source>
</evidence>
<feature type="transmembrane region" description="Helical" evidence="8">
    <location>
        <begin position="20"/>
        <end position="37"/>
    </location>
</feature>
<evidence type="ECO:0000256" key="8">
    <source>
        <dbReference type="SAM" id="Phobius"/>
    </source>
</evidence>
<dbReference type="CDD" id="cd09299">
    <property type="entry name" value="TDT"/>
    <property type="match status" value="1"/>
</dbReference>
<keyword evidence="6 8" id="KW-1133">Transmembrane helix</keyword>
<gene>
    <name evidence="9" type="ORF">QBC46DRAFT_422030</name>
</gene>
<evidence type="ECO:0000313" key="9">
    <source>
        <dbReference type="EMBL" id="KAK3935588.1"/>
    </source>
</evidence>